<dbReference type="OrthoDB" id="7832706at2"/>
<feature type="compositionally biased region" description="Basic residues" evidence="1">
    <location>
        <begin position="330"/>
        <end position="339"/>
    </location>
</feature>
<reference evidence="2 3" key="1">
    <citation type="submission" date="2016-10" db="EMBL/GenBank/DDBJ databases">
        <authorList>
            <person name="de Groot N.N."/>
        </authorList>
    </citation>
    <scope>NUCLEOTIDE SEQUENCE [LARGE SCALE GENOMIC DNA]</scope>
    <source>
        <strain evidence="2 3">CGMCC 1.8925</strain>
    </source>
</reference>
<protein>
    <submittedName>
        <fullName evidence="2">Uncharacterized protein</fullName>
    </submittedName>
</protein>
<evidence type="ECO:0000313" key="2">
    <source>
        <dbReference type="EMBL" id="SCY65543.1"/>
    </source>
</evidence>
<dbReference type="RefSeq" id="WP_090744037.1">
    <property type="nucleotide sequence ID" value="NZ_FMVT01000007.1"/>
</dbReference>
<organism evidence="2 3">
    <name type="scientific">Paracoccus tibetensis</name>
    <dbReference type="NCBI Taxonomy" id="336292"/>
    <lineage>
        <taxon>Bacteria</taxon>
        <taxon>Pseudomonadati</taxon>
        <taxon>Pseudomonadota</taxon>
        <taxon>Alphaproteobacteria</taxon>
        <taxon>Rhodobacterales</taxon>
        <taxon>Paracoccaceae</taxon>
        <taxon>Paracoccus</taxon>
    </lineage>
</organism>
<evidence type="ECO:0000256" key="1">
    <source>
        <dbReference type="SAM" id="MobiDB-lite"/>
    </source>
</evidence>
<keyword evidence="3" id="KW-1185">Reference proteome</keyword>
<evidence type="ECO:0000313" key="3">
    <source>
        <dbReference type="Proteomes" id="UP000199502"/>
    </source>
</evidence>
<accession>A0A1G5HP71</accession>
<name>A0A1G5HP71_9RHOB</name>
<proteinExistence type="predicted"/>
<dbReference type="Proteomes" id="UP000199502">
    <property type="component" value="Unassembled WGS sequence"/>
</dbReference>
<sequence length="346" mass="39338">MSDCKKLHPTMTFGDRECVIFDGAIHPQWQEAASQKGFEIIARILDRYHLGLRHHACGRDMICKLFTLRTAIPLCPHCLEDRRRELCDAAGVTFLAPARPHYFRIQLSCGHEVERQQEFLERVRAGKTEIRCDACLEARLEAAAGGRGWTLLGPDPKGDRNYRLYGHECGHTQRVAIVNMQTGRFTCHACSDTWTNDPSFIYLMRFILRSGRIATKVGFSRNPASRLRYQLVMDLEQNAQLLRVIPVPTGHQAICYEKRLHVNLRKLFPGAVLDRAEFEGEVRVLSELYCASIEPEIMALLDDIELRVKSLAKRAAKLARRSAQQDARRASNRQRRKRSGGSAKAG</sequence>
<dbReference type="STRING" id="336292.SAMN05660710_02220"/>
<dbReference type="AlphaFoldDB" id="A0A1G5HP71"/>
<dbReference type="EMBL" id="FMVT01000007">
    <property type="protein sequence ID" value="SCY65543.1"/>
    <property type="molecule type" value="Genomic_DNA"/>
</dbReference>
<gene>
    <name evidence="2" type="ORF">SAMN05660710_02220</name>
</gene>
<feature type="region of interest" description="Disordered" evidence="1">
    <location>
        <begin position="319"/>
        <end position="346"/>
    </location>
</feature>